<dbReference type="Pfam" id="PF12014">
    <property type="entry name" value="Cyclin_D1_bind"/>
    <property type="match status" value="1"/>
</dbReference>
<evidence type="ECO:0000313" key="3">
    <source>
        <dbReference type="Proteomes" id="UP000323000"/>
    </source>
</evidence>
<reference evidence="3" key="1">
    <citation type="journal article" date="2019" name="Gigascience">
        <title>De novo genome assembly of the endangered Acer yangbiense, a plant species with extremely small populations endemic to Yunnan Province, China.</title>
        <authorList>
            <person name="Yang J."/>
            <person name="Wariss H.M."/>
            <person name="Tao L."/>
            <person name="Zhang R."/>
            <person name="Yun Q."/>
            <person name="Hollingsworth P."/>
            <person name="Dao Z."/>
            <person name="Luo G."/>
            <person name="Guo H."/>
            <person name="Ma Y."/>
            <person name="Sun W."/>
        </authorList>
    </citation>
    <scope>NUCLEOTIDE SEQUENCE [LARGE SCALE GENOMIC DNA]</scope>
    <source>
        <strain evidence="3">cv. Malutang</strain>
    </source>
</reference>
<dbReference type="EMBL" id="VAHF01000006">
    <property type="protein sequence ID" value="TXG60306.1"/>
    <property type="molecule type" value="Genomic_DNA"/>
</dbReference>
<proteinExistence type="predicted"/>
<organism evidence="2 3">
    <name type="scientific">Acer yangbiense</name>
    <dbReference type="NCBI Taxonomy" id="1000413"/>
    <lineage>
        <taxon>Eukaryota</taxon>
        <taxon>Viridiplantae</taxon>
        <taxon>Streptophyta</taxon>
        <taxon>Embryophyta</taxon>
        <taxon>Tracheophyta</taxon>
        <taxon>Spermatophyta</taxon>
        <taxon>Magnoliopsida</taxon>
        <taxon>eudicotyledons</taxon>
        <taxon>Gunneridae</taxon>
        <taxon>Pentapetalae</taxon>
        <taxon>rosids</taxon>
        <taxon>malvids</taxon>
        <taxon>Sapindales</taxon>
        <taxon>Sapindaceae</taxon>
        <taxon>Hippocastanoideae</taxon>
        <taxon>Acereae</taxon>
        <taxon>Acer</taxon>
    </lineage>
</organism>
<protein>
    <recommendedName>
        <fullName evidence="1">F-box domain-containing protein</fullName>
    </recommendedName>
</protein>
<dbReference type="OrthoDB" id="441172at2759"/>
<keyword evidence="3" id="KW-1185">Reference proteome</keyword>
<dbReference type="InterPro" id="IPR036047">
    <property type="entry name" value="F-box-like_dom_sf"/>
</dbReference>
<dbReference type="PROSITE" id="PS50181">
    <property type="entry name" value="FBOX"/>
    <property type="match status" value="1"/>
</dbReference>
<dbReference type="SUPFAM" id="SSF81383">
    <property type="entry name" value="F-box domain"/>
    <property type="match status" value="1"/>
</dbReference>
<dbReference type="InterPro" id="IPR001810">
    <property type="entry name" value="F-box_dom"/>
</dbReference>
<sequence>MNYSTLRCYNKKETLISDVMAHPAYARIQIISEIVVIMSEFCGSSFLVALPDDVFAIISRSLLPKDLCNLSLCCKSLCALVASEKFWLSQCDIVGIVSHGDLIEWRKGVSSYKALCRFLISVKPLIGIWVHQNPELGNVVYVMPGFVSVVGCRIIPQELGPLGIEDGPILWAPVFEIIGDIHGSTAFFLHGREKGSDHFYPGSMKGIEKDCNVLLLEVNPKQQNHKSLDHYSEKEISRNVCRSNSGLSMSQGLLGQNEASMPFSKLAFSDRRKLLDIVTNQVRLNVPDLVSGPLFPQLRDDMENLQKDIVLLLERRSLLLQMYKFGRDYIDWKEGPELTSDPTQLELSEIRKSFDRSSGCHGSLNGDRGQTQSTKTRTLGGYFRDSLRQILGRSSSINGCRSTSKNSSSGSENRHAQLQEFLKSGDTIGMTLHASNLKLSSYRAWPNMHDSRFALYKLPMRPPRADQEYAGLWGGTFGWPPGKPTEDKPGKALFFLLLSYEESQGQRSLIATKILEGTHYVLHPNGSAMFIVNIDEPSLESFPWDTDEDSLPVNVKHAYMGEGIANGYGFRYPGAKPGSLFVTQNDLLAFIWKESRAVLTLQRLNLQELLKKGERVPALPPIANFSYLTKSYSNVFAGFANTSPRYDVNGKTMFRTFTGIQITVQTFDNCCSPLSSISYVKVMLVAAADGSRYRMPFLPRIGHKILSHRHNGISCNLLVFVFDTRFH</sequence>
<evidence type="ECO:0000313" key="2">
    <source>
        <dbReference type="EMBL" id="TXG60306.1"/>
    </source>
</evidence>
<dbReference type="Pfam" id="PF00646">
    <property type="entry name" value="F-box"/>
    <property type="match status" value="1"/>
</dbReference>
<dbReference type="Gene3D" id="1.20.1280.50">
    <property type="match status" value="1"/>
</dbReference>
<dbReference type="AlphaFoldDB" id="A0A5C7HVH1"/>
<dbReference type="Proteomes" id="UP000323000">
    <property type="component" value="Chromosome 6"/>
</dbReference>
<accession>A0A5C7HVH1</accession>
<dbReference type="InterPro" id="IPR040275">
    <property type="entry name" value="At5g39450-like"/>
</dbReference>
<dbReference type="PANTHER" id="PTHR31370">
    <property type="entry name" value="F-BOX PROTEIN FAMILY-LIKE"/>
    <property type="match status" value="1"/>
</dbReference>
<dbReference type="PANTHER" id="PTHR31370:SF2">
    <property type="entry name" value="OS08G0105100 PROTEIN"/>
    <property type="match status" value="1"/>
</dbReference>
<evidence type="ECO:0000259" key="1">
    <source>
        <dbReference type="PROSITE" id="PS50181"/>
    </source>
</evidence>
<dbReference type="SMART" id="SM00256">
    <property type="entry name" value="FBOX"/>
    <property type="match status" value="1"/>
</dbReference>
<comment type="caution">
    <text evidence="2">The sequence shown here is derived from an EMBL/GenBank/DDBJ whole genome shotgun (WGS) entry which is preliminary data.</text>
</comment>
<feature type="domain" description="F-box" evidence="1">
    <location>
        <begin position="44"/>
        <end position="90"/>
    </location>
</feature>
<name>A0A5C7HVH1_9ROSI</name>
<gene>
    <name evidence="2" type="ORF">EZV62_014879</name>
</gene>